<organism evidence="1 2">
    <name type="scientific">Pseudomonas fluorescens</name>
    <dbReference type="NCBI Taxonomy" id="294"/>
    <lineage>
        <taxon>Bacteria</taxon>
        <taxon>Pseudomonadati</taxon>
        <taxon>Pseudomonadota</taxon>
        <taxon>Gammaproteobacteria</taxon>
        <taxon>Pseudomonadales</taxon>
        <taxon>Pseudomonadaceae</taxon>
        <taxon>Pseudomonas</taxon>
    </lineage>
</organism>
<dbReference type="SUPFAM" id="SSF50249">
    <property type="entry name" value="Nucleic acid-binding proteins"/>
    <property type="match status" value="1"/>
</dbReference>
<dbReference type="AlphaFoldDB" id="A0A2N1EEI1"/>
<dbReference type="Proteomes" id="UP000233564">
    <property type="component" value="Unassembled WGS sequence"/>
</dbReference>
<dbReference type="EMBL" id="NVXX01000003">
    <property type="protein sequence ID" value="PKH26133.1"/>
    <property type="molecule type" value="Genomic_DNA"/>
</dbReference>
<dbReference type="RefSeq" id="WP_101218504.1">
    <property type="nucleotide sequence ID" value="NZ_KZ477986.1"/>
</dbReference>
<gene>
    <name evidence="1" type="ORF">CIB54_02920</name>
</gene>
<accession>A0A2N1EEI1</accession>
<name>A0A2N1EEI1_PSEFL</name>
<evidence type="ECO:0008006" key="3">
    <source>
        <dbReference type="Google" id="ProtNLM"/>
    </source>
</evidence>
<proteinExistence type="predicted"/>
<sequence>MKAATGTVKSYELTRGEWLIALDDGEENIFIDWSDWHWTALSIGEQITFQMIHKPNGVYALPISASNDTEAGPDG</sequence>
<dbReference type="Gene3D" id="2.40.50.140">
    <property type="entry name" value="Nucleic acid-binding proteins"/>
    <property type="match status" value="1"/>
</dbReference>
<evidence type="ECO:0000313" key="2">
    <source>
        <dbReference type="Proteomes" id="UP000233564"/>
    </source>
</evidence>
<reference evidence="1 2" key="1">
    <citation type="submission" date="2017-08" db="EMBL/GenBank/DDBJ databases">
        <authorList>
            <person name="de Groot N.N."/>
        </authorList>
    </citation>
    <scope>NUCLEOTIDE SEQUENCE [LARGE SCALE GENOMIC DNA]</scope>
    <source>
        <strain evidence="1 2">PfR 37</strain>
    </source>
</reference>
<comment type="caution">
    <text evidence="1">The sequence shown here is derived from an EMBL/GenBank/DDBJ whole genome shotgun (WGS) entry which is preliminary data.</text>
</comment>
<protein>
    <recommendedName>
        <fullName evidence="3">Cold-shock protein</fullName>
    </recommendedName>
</protein>
<evidence type="ECO:0000313" key="1">
    <source>
        <dbReference type="EMBL" id="PKH26133.1"/>
    </source>
</evidence>
<dbReference type="InterPro" id="IPR012340">
    <property type="entry name" value="NA-bd_OB-fold"/>
</dbReference>